<keyword evidence="5 7" id="KW-0067">ATP-binding</keyword>
<dbReference type="HAMAP" id="MF_00235">
    <property type="entry name" value="Adenylate_kinase_Adk"/>
    <property type="match status" value="1"/>
</dbReference>
<dbReference type="InterPro" id="IPR000850">
    <property type="entry name" value="Adenylat/UMP-CMP_kin"/>
</dbReference>
<name>A0A6J4T9P4_9ACTN</name>
<dbReference type="InterPro" id="IPR033690">
    <property type="entry name" value="Adenylat_kinase_CS"/>
</dbReference>
<dbReference type="EMBL" id="CADCVU010000195">
    <property type="protein sequence ID" value="CAA9517137.1"/>
    <property type="molecule type" value="Genomic_DNA"/>
</dbReference>
<feature type="domain" description="Adenylate kinase active site lid" evidence="8">
    <location>
        <begin position="136"/>
        <end position="171"/>
    </location>
</feature>
<dbReference type="NCBIfam" id="NF011100">
    <property type="entry name" value="PRK14527.1"/>
    <property type="match status" value="1"/>
</dbReference>
<dbReference type="PRINTS" id="PR00094">
    <property type="entry name" value="ADENYLTKNASE"/>
</dbReference>
<dbReference type="AlphaFoldDB" id="A0A6J4T9P4"/>
<dbReference type="CDD" id="cd01428">
    <property type="entry name" value="ADK"/>
    <property type="match status" value="1"/>
</dbReference>
<keyword evidence="3 7" id="KW-0547">Nucleotide-binding</keyword>
<reference evidence="9" key="1">
    <citation type="submission" date="2020-02" db="EMBL/GenBank/DDBJ databases">
        <authorList>
            <person name="Meier V. D."/>
        </authorList>
    </citation>
    <scope>NUCLEOTIDE SEQUENCE</scope>
    <source>
        <strain evidence="9">AVDCRST_MAG45</strain>
    </source>
</reference>
<protein>
    <recommendedName>
        <fullName evidence="7">Adenylate kinase</fullName>
        <ecNumber evidence="7">2.7.4.3</ecNumber>
    </recommendedName>
</protein>
<dbReference type="GO" id="GO:0004017">
    <property type="term" value="F:AMP kinase activity"/>
    <property type="evidence" value="ECO:0007669"/>
    <property type="project" value="UniProtKB-EC"/>
</dbReference>
<dbReference type="EC" id="2.7.4.3" evidence="7"/>
<keyword evidence="1 6" id="KW-0808">Transferase</keyword>
<sequence length="230" mass="25814">ATASLPRLVAQLNLILLGPPGAGKGTQAERLVEDFELPYYATGDILRSAVTEESELGRKAKEYMDRGDLVPDDVIIDVIVDRIARAEDGFLLDGFPRNVEQAEALDAELKRLGRELTAALLIEASDDEVIRRLSGRRVCVKNGHLYHVEFDPPKHEGVCDQDGSKLIQRDDDHPDTVRHRLEVYREQTSPLAELYEARGTLRRFDGARSTVEVHDHIRATLAVLRRESEL</sequence>
<dbReference type="PANTHER" id="PTHR23359">
    <property type="entry name" value="NUCLEOTIDE KINASE"/>
    <property type="match status" value="1"/>
</dbReference>
<dbReference type="PROSITE" id="PS00113">
    <property type="entry name" value="ADENYLATE_KINASE"/>
    <property type="match status" value="1"/>
</dbReference>
<comment type="subunit">
    <text evidence="7">Monomer.</text>
</comment>
<dbReference type="InterPro" id="IPR027417">
    <property type="entry name" value="P-loop_NTPase"/>
</dbReference>
<evidence type="ECO:0000256" key="2">
    <source>
        <dbReference type="ARBA" id="ARBA00022727"/>
    </source>
</evidence>
<feature type="non-terminal residue" evidence="9">
    <location>
        <position position="1"/>
    </location>
</feature>
<dbReference type="GO" id="GO:0005524">
    <property type="term" value="F:ATP binding"/>
    <property type="evidence" value="ECO:0007669"/>
    <property type="project" value="UniProtKB-KW"/>
</dbReference>
<dbReference type="GO" id="GO:0005737">
    <property type="term" value="C:cytoplasm"/>
    <property type="evidence" value="ECO:0007669"/>
    <property type="project" value="UniProtKB-SubCell"/>
</dbReference>
<dbReference type="NCBIfam" id="TIGR01351">
    <property type="entry name" value="adk"/>
    <property type="match status" value="1"/>
</dbReference>
<evidence type="ECO:0000256" key="4">
    <source>
        <dbReference type="ARBA" id="ARBA00022777"/>
    </source>
</evidence>
<evidence type="ECO:0000313" key="9">
    <source>
        <dbReference type="EMBL" id="CAA9517137.1"/>
    </source>
</evidence>
<dbReference type="Pfam" id="PF00406">
    <property type="entry name" value="ADK"/>
    <property type="match status" value="1"/>
</dbReference>
<dbReference type="FunFam" id="3.40.50.300:FF:000106">
    <property type="entry name" value="Adenylate kinase mitochondrial"/>
    <property type="match status" value="1"/>
</dbReference>
<evidence type="ECO:0000256" key="5">
    <source>
        <dbReference type="ARBA" id="ARBA00022840"/>
    </source>
</evidence>
<evidence type="ECO:0000256" key="1">
    <source>
        <dbReference type="ARBA" id="ARBA00022679"/>
    </source>
</evidence>
<comment type="similarity">
    <text evidence="6">Belongs to the adenylate kinase family.</text>
</comment>
<comment type="catalytic activity">
    <reaction evidence="7">
        <text>AMP + ATP = 2 ADP</text>
        <dbReference type="Rhea" id="RHEA:12973"/>
        <dbReference type="ChEBI" id="CHEBI:30616"/>
        <dbReference type="ChEBI" id="CHEBI:456215"/>
        <dbReference type="ChEBI" id="CHEBI:456216"/>
        <dbReference type="EC" id="2.7.4.3"/>
    </reaction>
</comment>
<proteinExistence type="inferred from homology"/>
<dbReference type="Gene3D" id="3.40.50.300">
    <property type="entry name" value="P-loop containing nucleotide triphosphate hydrolases"/>
    <property type="match status" value="1"/>
</dbReference>
<keyword evidence="2" id="KW-0545">Nucleotide biosynthesis</keyword>
<evidence type="ECO:0000256" key="6">
    <source>
        <dbReference type="RuleBase" id="RU003330"/>
    </source>
</evidence>
<dbReference type="InterPro" id="IPR006259">
    <property type="entry name" value="Adenyl_kin_sub"/>
</dbReference>
<evidence type="ECO:0000256" key="7">
    <source>
        <dbReference type="RuleBase" id="RU003331"/>
    </source>
</evidence>
<evidence type="ECO:0000259" key="8">
    <source>
        <dbReference type="Pfam" id="PF05191"/>
    </source>
</evidence>
<dbReference type="Pfam" id="PF05191">
    <property type="entry name" value="ADK_lid"/>
    <property type="match status" value="1"/>
</dbReference>
<dbReference type="NCBIfam" id="NF001381">
    <property type="entry name" value="PRK00279.1-3"/>
    <property type="match status" value="1"/>
</dbReference>
<organism evidence="9">
    <name type="scientific">uncultured Solirubrobacterales bacterium</name>
    <dbReference type="NCBI Taxonomy" id="768556"/>
    <lineage>
        <taxon>Bacteria</taxon>
        <taxon>Bacillati</taxon>
        <taxon>Actinomycetota</taxon>
        <taxon>Thermoleophilia</taxon>
        <taxon>Solirubrobacterales</taxon>
        <taxon>environmental samples</taxon>
    </lineage>
</organism>
<keyword evidence="4 6" id="KW-0418">Kinase</keyword>
<comment type="subcellular location">
    <subcellularLocation>
        <location evidence="7">Cytoplasm</location>
    </subcellularLocation>
</comment>
<accession>A0A6J4T9P4</accession>
<dbReference type="InterPro" id="IPR007862">
    <property type="entry name" value="Adenylate_kinase_lid-dom"/>
</dbReference>
<dbReference type="SUPFAM" id="SSF52540">
    <property type="entry name" value="P-loop containing nucleoside triphosphate hydrolases"/>
    <property type="match status" value="1"/>
</dbReference>
<gene>
    <name evidence="9" type="ORF">AVDCRST_MAG45-2272</name>
</gene>
<dbReference type="NCBIfam" id="NF001380">
    <property type="entry name" value="PRK00279.1-2"/>
    <property type="match status" value="1"/>
</dbReference>
<evidence type="ECO:0000256" key="3">
    <source>
        <dbReference type="ARBA" id="ARBA00022741"/>
    </source>
</evidence>